<dbReference type="EMBL" id="QREG01000004">
    <property type="protein sequence ID" value="REE01138.1"/>
    <property type="molecule type" value="Genomic_DNA"/>
</dbReference>
<dbReference type="OrthoDB" id="1408849at2"/>
<dbReference type="AlphaFoldDB" id="A0A3D9L713"/>
<accession>A0A3D9L713</accession>
<gene>
    <name evidence="2" type="ORF">C7460_104158</name>
</gene>
<evidence type="ECO:0000313" key="2">
    <source>
        <dbReference type="EMBL" id="REE01138.1"/>
    </source>
</evidence>
<keyword evidence="3" id="KW-1185">Reference proteome</keyword>
<comment type="caution">
    <text evidence="2">The sequence shown here is derived from an EMBL/GenBank/DDBJ whole genome shotgun (WGS) entry which is preliminary data.</text>
</comment>
<name>A0A3D9L713_MARFU</name>
<evidence type="ECO:0000313" key="3">
    <source>
        <dbReference type="Proteomes" id="UP000256779"/>
    </source>
</evidence>
<protein>
    <submittedName>
        <fullName evidence="2">Uncharacterized protein</fullName>
    </submittedName>
</protein>
<organism evidence="2 3">
    <name type="scientific">Marinoscillum furvescens DSM 4134</name>
    <dbReference type="NCBI Taxonomy" id="1122208"/>
    <lineage>
        <taxon>Bacteria</taxon>
        <taxon>Pseudomonadati</taxon>
        <taxon>Bacteroidota</taxon>
        <taxon>Cytophagia</taxon>
        <taxon>Cytophagales</taxon>
        <taxon>Reichenbachiellaceae</taxon>
        <taxon>Marinoscillum</taxon>
    </lineage>
</organism>
<proteinExistence type="predicted"/>
<evidence type="ECO:0000256" key="1">
    <source>
        <dbReference type="SAM" id="MobiDB-lite"/>
    </source>
</evidence>
<reference evidence="2 3" key="1">
    <citation type="submission" date="2018-07" db="EMBL/GenBank/DDBJ databases">
        <title>Genomic Encyclopedia of Type Strains, Phase IV (KMG-IV): sequencing the most valuable type-strain genomes for metagenomic binning, comparative biology and taxonomic classification.</title>
        <authorList>
            <person name="Goeker M."/>
        </authorList>
    </citation>
    <scope>NUCLEOTIDE SEQUENCE [LARGE SCALE GENOMIC DNA]</scope>
    <source>
        <strain evidence="2 3">DSM 4134</strain>
    </source>
</reference>
<feature type="region of interest" description="Disordered" evidence="1">
    <location>
        <begin position="282"/>
        <end position="307"/>
    </location>
</feature>
<sequence>MTTYSDIDIDQIVAEWGKEYVDRGQTARDIKMKLFKMDDLSMYFRQIPWDESHYKSVYATIDSVLQAFSIPFTAKNKSTFTPWQQELGEFKIDATSTPDTLWPSYLGFLTEIEKADRSKWGFIKWLITEQLLPQAEEDFISEVAYKGWKITEFNAAKTVSQAGAVFTRQFSSNDIVQPANGSMDGIKHQIARMVALGRVTPITVGAWSIDPVTFCGQIEAFVKEIPKELRKKIDFLFMSETLRDRYVDGRREKYNLYYRQESDLEAIDKSTIKVKQSDAMEGSEQVWGTTPKNRIKPSRSNKSSRFDVQKEKRQVHLLNNWSYVITFDVPEYVITSEHDTTFTAQDIADHYTEA</sequence>
<dbReference type="RefSeq" id="WP_115867224.1">
    <property type="nucleotide sequence ID" value="NZ_QREG01000004.1"/>
</dbReference>
<dbReference type="Proteomes" id="UP000256779">
    <property type="component" value="Unassembled WGS sequence"/>
</dbReference>